<accession>A0AAX6MF07</accession>
<organism evidence="2 3">
    <name type="scientific">Daldinia eschscholtzii</name>
    <dbReference type="NCBI Taxonomy" id="292717"/>
    <lineage>
        <taxon>Eukaryota</taxon>
        <taxon>Fungi</taxon>
        <taxon>Dikarya</taxon>
        <taxon>Ascomycota</taxon>
        <taxon>Pezizomycotina</taxon>
        <taxon>Sordariomycetes</taxon>
        <taxon>Xylariomycetidae</taxon>
        <taxon>Xylariales</taxon>
        <taxon>Hypoxylaceae</taxon>
        <taxon>Daldinia</taxon>
    </lineage>
</organism>
<dbReference type="AlphaFoldDB" id="A0AAX6MF07"/>
<comment type="caution">
    <text evidence="2">The sequence shown here is derived from an EMBL/GenBank/DDBJ whole genome shotgun (WGS) entry which is preliminary data.</text>
</comment>
<evidence type="ECO:0000313" key="2">
    <source>
        <dbReference type="EMBL" id="KAK6951084.1"/>
    </source>
</evidence>
<reference evidence="2 3" key="1">
    <citation type="journal article" date="2024" name="Front Chem Biol">
        <title>Unveiling the potential of Daldinia eschscholtzii MFLUCC 19-0629 through bioactivity and bioinformatics studies for enhanced sustainable agriculture production.</title>
        <authorList>
            <person name="Brooks S."/>
            <person name="Weaver J.A."/>
            <person name="Klomchit A."/>
            <person name="Alharthi S.A."/>
            <person name="Onlamun T."/>
            <person name="Nurani R."/>
            <person name="Vong T.K."/>
            <person name="Alberti F."/>
            <person name="Greco C."/>
        </authorList>
    </citation>
    <scope>NUCLEOTIDE SEQUENCE [LARGE SCALE GENOMIC DNA]</scope>
    <source>
        <strain evidence="2">MFLUCC 19-0629</strain>
    </source>
</reference>
<evidence type="ECO:0000313" key="3">
    <source>
        <dbReference type="Proteomes" id="UP001369815"/>
    </source>
</evidence>
<proteinExistence type="predicted"/>
<feature type="compositionally biased region" description="Polar residues" evidence="1">
    <location>
        <begin position="129"/>
        <end position="139"/>
    </location>
</feature>
<keyword evidence="3" id="KW-1185">Reference proteome</keyword>
<dbReference type="EMBL" id="JBANMG010000007">
    <property type="protein sequence ID" value="KAK6951084.1"/>
    <property type="molecule type" value="Genomic_DNA"/>
</dbReference>
<name>A0AAX6MF07_9PEZI</name>
<sequence>MSGDKPLMDRSPSRTAANASEQRFDDSRQAQSAGPTERATEKRRGQSGPVRAVRDGLFESRLEGCYPAGRVHGQYTMVENGKDSGAKKVSTCSARIDYVATRSRGRASGSSIDITIPFRCPLAADRVQPDSQTPLTTPAGNAPGSAFSGWKQCCRDKNWQNSTTQSGN</sequence>
<feature type="region of interest" description="Disordered" evidence="1">
    <location>
        <begin position="127"/>
        <end position="153"/>
    </location>
</feature>
<feature type="region of interest" description="Disordered" evidence="1">
    <location>
        <begin position="1"/>
        <end position="55"/>
    </location>
</feature>
<protein>
    <submittedName>
        <fullName evidence="2">Uncharacterized protein</fullName>
    </submittedName>
</protein>
<feature type="compositionally biased region" description="Basic and acidic residues" evidence="1">
    <location>
        <begin position="1"/>
        <end position="12"/>
    </location>
</feature>
<dbReference type="Proteomes" id="UP001369815">
    <property type="component" value="Unassembled WGS sequence"/>
</dbReference>
<gene>
    <name evidence="2" type="ORF">Daesc_007613</name>
</gene>
<evidence type="ECO:0000256" key="1">
    <source>
        <dbReference type="SAM" id="MobiDB-lite"/>
    </source>
</evidence>